<name>A0ABT1S919_9FIRM</name>
<evidence type="ECO:0000313" key="1">
    <source>
        <dbReference type="EMBL" id="MCQ4922517.1"/>
    </source>
</evidence>
<organism evidence="1 2">
    <name type="scientific">Tissierella carlieri</name>
    <dbReference type="NCBI Taxonomy" id="689904"/>
    <lineage>
        <taxon>Bacteria</taxon>
        <taxon>Bacillati</taxon>
        <taxon>Bacillota</taxon>
        <taxon>Tissierellia</taxon>
        <taxon>Tissierellales</taxon>
        <taxon>Tissierellaceae</taxon>
        <taxon>Tissierella</taxon>
    </lineage>
</organism>
<proteinExistence type="predicted"/>
<comment type="caution">
    <text evidence="1">The sequence shown here is derived from an EMBL/GenBank/DDBJ whole genome shotgun (WGS) entry which is preliminary data.</text>
</comment>
<reference evidence="1 2" key="1">
    <citation type="submission" date="2022-06" db="EMBL/GenBank/DDBJ databases">
        <title>Isolation of gut microbiota from human fecal samples.</title>
        <authorList>
            <person name="Pamer E.G."/>
            <person name="Barat B."/>
            <person name="Waligurski E."/>
            <person name="Medina S."/>
            <person name="Paddock L."/>
            <person name="Mostad J."/>
        </authorList>
    </citation>
    <scope>NUCLEOTIDE SEQUENCE [LARGE SCALE GENOMIC DNA]</scope>
    <source>
        <strain evidence="1 2">DFI.7.95</strain>
    </source>
</reference>
<protein>
    <submittedName>
        <fullName evidence="1">DUF58 domain-containing protein</fullName>
    </submittedName>
</protein>
<dbReference type="EMBL" id="JANGAC010000003">
    <property type="protein sequence ID" value="MCQ4922517.1"/>
    <property type="molecule type" value="Genomic_DNA"/>
</dbReference>
<dbReference type="PANTHER" id="PTHR34351">
    <property type="entry name" value="SLR1927 PROTEIN-RELATED"/>
    <property type="match status" value="1"/>
</dbReference>
<accession>A0ABT1S919</accession>
<keyword evidence="2" id="KW-1185">Reference proteome</keyword>
<sequence>MIWFLIGLIGVTYLINKATLYYGFRNLTYKMEVGKNTFEIGEEIEIVSIIENKKPLTISFLSVEEKFPKGFNLDGNIYTLFIMPYQRVKRTYKISGEKRGLYRIKDVNLELGDFVGFNKSYEDIEIKRELIIFPKKIDLNESISPIGSLNGDISVKRWIIDDPLMTIGIREYTGNEPQKLIHWPSSAKYNNLMVKNFDFTTDNSVLIVLNIESAKPYWRGIDDDRIEKAISITRAVMEEFEKLRIPYGLASNACNAGSNYIKGHFYHPGLGANHLYHFLEILGSMSYTVSFTFEETLKNISRRQGNYTTVAVITPKILESYIEPINFLGKTVNKTVVISVDDKYLEDLNKSIIRFRGD</sequence>
<dbReference type="Proteomes" id="UP001524478">
    <property type="component" value="Unassembled WGS sequence"/>
</dbReference>
<gene>
    <name evidence="1" type="ORF">NE686_05430</name>
</gene>
<dbReference type="RefSeq" id="WP_256310749.1">
    <property type="nucleotide sequence ID" value="NZ_JANGAC010000003.1"/>
</dbReference>
<evidence type="ECO:0000313" key="2">
    <source>
        <dbReference type="Proteomes" id="UP001524478"/>
    </source>
</evidence>
<dbReference type="PANTHER" id="PTHR34351:SF2">
    <property type="entry name" value="DUF58 DOMAIN-CONTAINING PROTEIN"/>
    <property type="match status" value="1"/>
</dbReference>